<name>A0A8S5QGT2_9CAUD</name>
<evidence type="ECO:0000313" key="1">
    <source>
        <dbReference type="EMBL" id="DAE17748.1"/>
    </source>
</evidence>
<dbReference type="EMBL" id="BK015645">
    <property type="protein sequence ID" value="DAE17748.1"/>
    <property type="molecule type" value="Genomic_DNA"/>
</dbReference>
<sequence length="204" mass="24124">MANTYLRSEEKEMLQKTLIDNKFGKELNDLTEKCRKEIIRVFNELLPSEEVKSLFKAMPGMFVTSTSLSLTYNDDIFKNFFDKDLRKKYFNVGYKEWSSIYLNQSRKILFNEEIKKLFNQKMATKPEELETLKTLLSDYIILSEKRRETKNKLKCLFDSVKWTPTKLKNEFPEAYEVYIKMGAENSDRAINLCDSVENIRAILS</sequence>
<organism evidence="1">
    <name type="scientific">Myoviridae sp. ctn8H20</name>
    <dbReference type="NCBI Taxonomy" id="2825169"/>
    <lineage>
        <taxon>Viruses</taxon>
        <taxon>Duplodnaviria</taxon>
        <taxon>Heunggongvirae</taxon>
        <taxon>Uroviricota</taxon>
        <taxon>Caudoviricetes</taxon>
    </lineage>
</organism>
<proteinExistence type="predicted"/>
<reference evidence="1" key="1">
    <citation type="journal article" date="2021" name="Proc. Natl. Acad. Sci. U.S.A.">
        <title>A Catalog of Tens of Thousands of Viruses from Human Metagenomes Reveals Hidden Associations with Chronic Diseases.</title>
        <authorList>
            <person name="Tisza M.J."/>
            <person name="Buck C.B."/>
        </authorList>
    </citation>
    <scope>NUCLEOTIDE SEQUENCE</scope>
    <source>
        <strain evidence="1">Ctn8H20</strain>
    </source>
</reference>
<accession>A0A8S5QGT2</accession>
<protein>
    <submittedName>
        <fullName evidence="1">Uncharacterized protein</fullName>
    </submittedName>
</protein>